<evidence type="ECO:0000259" key="2">
    <source>
        <dbReference type="SMART" id="SM00198"/>
    </source>
</evidence>
<protein>
    <recommendedName>
        <fullName evidence="2">SCP domain-containing protein</fullName>
    </recommendedName>
</protein>
<dbReference type="GO" id="GO:0005576">
    <property type="term" value="C:extracellular region"/>
    <property type="evidence" value="ECO:0007669"/>
    <property type="project" value="InterPro"/>
</dbReference>
<dbReference type="InterPro" id="IPR018244">
    <property type="entry name" value="Allrgn_V5/Tpx1_CS"/>
</dbReference>
<dbReference type="RefSeq" id="XP_023626931.1">
    <property type="nucleotide sequence ID" value="XM_023771163.1"/>
</dbReference>
<dbReference type="PRINTS" id="PR00837">
    <property type="entry name" value="V5TPXLIKE"/>
</dbReference>
<dbReference type="EMBL" id="FJUY01000008">
    <property type="protein sequence ID" value="CZT20042.1"/>
    <property type="molecule type" value="Genomic_DNA"/>
</dbReference>
<gene>
    <name evidence="3" type="ORF">RCC_05899</name>
</gene>
<reference evidence="3 4" key="1">
    <citation type="submission" date="2016-03" db="EMBL/GenBank/DDBJ databases">
        <authorList>
            <person name="Ploux O."/>
        </authorList>
    </citation>
    <scope>NUCLEOTIDE SEQUENCE [LARGE SCALE GENOMIC DNA]</scope>
    <source>
        <strain evidence="3 4">URUG2</strain>
    </source>
</reference>
<dbReference type="InterPro" id="IPR035940">
    <property type="entry name" value="CAP_sf"/>
</dbReference>
<dbReference type="SMART" id="SM00198">
    <property type="entry name" value="SCP"/>
    <property type="match status" value="1"/>
</dbReference>
<dbReference type="OrthoDB" id="337038at2759"/>
<evidence type="ECO:0000313" key="4">
    <source>
        <dbReference type="Proteomes" id="UP000225277"/>
    </source>
</evidence>
<dbReference type="InterPro" id="IPR001283">
    <property type="entry name" value="CRISP-related"/>
</dbReference>
<evidence type="ECO:0000256" key="1">
    <source>
        <dbReference type="SAM" id="SignalP"/>
    </source>
</evidence>
<sequence length="280" mass="29356">MRSAFAIAAFAAGAIAVPFADNKRDLEYVNEVAYVTNVVTVTAYGPAPTEPATKAPHYGHQSSKAVSHAPVNTVPAYQAPKPVYSAPAPVYSAPAPAPVSSSPSSDGGAPSGYNDAVVMAHNLHRANHSAPAVAWDKDLYDCAKTVAESCDYKHDVTAGGGGYGQNIAAGVAQENITAVISDMFYNGEEPLYAAFYGSEPDMSNFEAWGHFTQIVWKDTTHVACYTQHCPNGLANTGNGVSPYFTVCNYKGPGNYAGEYAANVLAPKGEATVDWSASAYV</sequence>
<proteinExistence type="predicted"/>
<dbReference type="PROSITE" id="PS01009">
    <property type="entry name" value="CRISP_1"/>
    <property type="match status" value="1"/>
</dbReference>
<dbReference type="AlphaFoldDB" id="A0A2D3US14"/>
<feature type="chain" id="PRO_5013615621" description="SCP domain-containing protein" evidence="1">
    <location>
        <begin position="17"/>
        <end position="280"/>
    </location>
</feature>
<dbReference type="Proteomes" id="UP000225277">
    <property type="component" value="Unassembled WGS sequence"/>
</dbReference>
<keyword evidence="1" id="KW-0732">Signal</keyword>
<keyword evidence="4" id="KW-1185">Reference proteome</keyword>
<dbReference type="SUPFAM" id="SSF55797">
    <property type="entry name" value="PR-1-like"/>
    <property type="match status" value="1"/>
</dbReference>
<evidence type="ECO:0000313" key="3">
    <source>
        <dbReference type="EMBL" id="CZT20042.1"/>
    </source>
</evidence>
<dbReference type="Gene3D" id="3.40.33.10">
    <property type="entry name" value="CAP"/>
    <property type="match status" value="1"/>
</dbReference>
<dbReference type="InterPro" id="IPR014044">
    <property type="entry name" value="CAP_dom"/>
</dbReference>
<dbReference type="PANTHER" id="PTHR10334">
    <property type="entry name" value="CYSTEINE-RICH SECRETORY PROTEIN-RELATED"/>
    <property type="match status" value="1"/>
</dbReference>
<organism evidence="3 4">
    <name type="scientific">Ramularia collo-cygni</name>
    <dbReference type="NCBI Taxonomy" id="112498"/>
    <lineage>
        <taxon>Eukaryota</taxon>
        <taxon>Fungi</taxon>
        <taxon>Dikarya</taxon>
        <taxon>Ascomycota</taxon>
        <taxon>Pezizomycotina</taxon>
        <taxon>Dothideomycetes</taxon>
        <taxon>Dothideomycetidae</taxon>
        <taxon>Mycosphaerellales</taxon>
        <taxon>Mycosphaerellaceae</taxon>
        <taxon>Ramularia</taxon>
    </lineage>
</organism>
<feature type="signal peptide" evidence="1">
    <location>
        <begin position="1"/>
        <end position="16"/>
    </location>
</feature>
<dbReference type="GeneID" id="35601046"/>
<name>A0A2D3US14_9PEZI</name>
<dbReference type="CDD" id="cd05380">
    <property type="entry name" value="CAP_euk"/>
    <property type="match status" value="1"/>
</dbReference>
<accession>A0A2D3US14</accession>
<dbReference type="STRING" id="112498.A0A2D3US14"/>
<dbReference type="Pfam" id="PF00188">
    <property type="entry name" value="CAP"/>
    <property type="match status" value="1"/>
</dbReference>
<feature type="domain" description="SCP" evidence="2">
    <location>
        <begin position="111"/>
        <end position="257"/>
    </location>
</feature>